<dbReference type="InterPro" id="IPR036249">
    <property type="entry name" value="Thioredoxin-like_sf"/>
</dbReference>
<proteinExistence type="predicted"/>
<dbReference type="PANTHER" id="PTHR21148">
    <property type="entry name" value="THIOREDOXIN DOMAIN-CONTAINING PROTEIN 9"/>
    <property type="match status" value="1"/>
</dbReference>
<dbReference type="Proteomes" id="UP000186955">
    <property type="component" value="Unassembled WGS sequence"/>
</dbReference>
<feature type="region of interest" description="Disordered" evidence="1">
    <location>
        <begin position="185"/>
        <end position="227"/>
    </location>
</feature>
<protein>
    <submittedName>
        <fullName evidence="2">Thioredoxin domain-containing protein plp1</fullName>
    </submittedName>
</protein>
<dbReference type="STRING" id="1316194.A0A1Q5SNZ3"/>
<organism evidence="2 3">
    <name type="scientific">Penicillium subrubescens</name>
    <dbReference type="NCBI Taxonomy" id="1316194"/>
    <lineage>
        <taxon>Eukaryota</taxon>
        <taxon>Fungi</taxon>
        <taxon>Dikarya</taxon>
        <taxon>Ascomycota</taxon>
        <taxon>Pezizomycotina</taxon>
        <taxon>Eurotiomycetes</taxon>
        <taxon>Eurotiomycetidae</taxon>
        <taxon>Eurotiales</taxon>
        <taxon>Aspergillaceae</taxon>
        <taxon>Penicillium</taxon>
    </lineage>
</organism>
<gene>
    <name evidence="2" type="ORF">PENSUB_13758</name>
</gene>
<keyword evidence="3" id="KW-1185">Reference proteome</keyword>
<dbReference type="EMBL" id="MNBE01000773">
    <property type="protein sequence ID" value="OKO89692.1"/>
    <property type="molecule type" value="Genomic_DNA"/>
</dbReference>
<evidence type="ECO:0000256" key="1">
    <source>
        <dbReference type="SAM" id="MobiDB-lite"/>
    </source>
</evidence>
<comment type="caution">
    <text evidence="2">The sequence shown here is derived from an EMBL/GenBank/DDBJ whole genome shotgun (WGS) entry which is preliminary data.</text>
</comment>
<dbReference type="OrthoDB" id="10257948at2759"/>
<evidence type="ECO:0000313" key="2">
    <source>
        <dbReference type="EMBL" id="OKO89692.1"/>
    </source>
</evidence>
<name>A0A1Q5SNZ3_9EURO</name>
<dbReference type="Gene3D" id="3.40.30.10">
    <property type="entry name" value="Glutaredoxin"/>
    <property type="match status" value="1"/>
</dbReference>
<accession>A0A1Q5SNZ3</accession>
<reference evidence="2 3" key="1">
    <citation type="submission" date="2016-10" db="EMBL/GenBank/DDBJ databases">
        <title>Genome sequence of the ascomycete fungus Penicillium subrubescens.</title>
        <authorList>
            <person name="De Vries R.P."/>
            <person name="Peng M."/>
            <person name="Dilokpimol A."/>
            <person name="Hilden K."/>
            <person name="Makela M.R."/>
            <person name="Grigoriev I."/>
            <person name="Riley R."/>
            <person name="Granchi Z."/>
        </authorList>
    </citation>
    <scope>NUCLEOTIDE SEQUENCE [LARGE SCALE GENOMIC DNA]</scope>
    <source>
        <strain evidence="2 3">CBS 132785</strain>
    </source>
</reference>
<sequence>MPTDSDDEALFAALENEEDPSYRDTRIQQLNAEFASSKTNRTTDTSPSAFAPTTLTHSDSYPTLQSDQSVLDHTTSTTRSLIHFYHPDFTRCAIMDKTLTLLAGLHHEVRFARVDVRNTPFLVEKLGIRVLPCVIGFKDGVGVERVVGFEGLGERGFDGTDSGFSVGVFERRMVSKGVFMGVKVGDENGAGSGDEGDESDDERRRGKGRKSIRSGKVRRDEDEDDWD</sequence>
<evidence type="ECO:0000313" key="3">
    <source>
        <dbReference type="Proteomes" id="UP000186955"/>
    </source>
</evidence>
<feature type="compositionally biased region" description="Basic residues" evidence="1">
    <location>
        <begin position="205"/>
        <end position="216"/>
    </location>
</feature>
<dbReference type="SUPFAM" id="SSF52833">
    <property type="entry name" value="Thioredoxin-like"/>
    <property type="match status" value="1"/>
</dbReference>
<dbReference type="AlphaFoldDB" id="A0A1Q5SNZ3"/>